<protein>
    <submittedName>
        <fullName evidence="6">Pirin family protein</fullName>
    </submittedName>
</protein>
<feature type="binding site" evidence="2">
    <location>
        <position position="57"/>
    </location>
    <ligand>
        <name>Fe cation</name>
        <dbReference type="ChEBI" id="CHEBI:24875"/>
    </ligand>
</feature>
<comment type="cofactor">
    <cofactor evidence="2">
        <name>Fe cation</name>
        <dbReference type="ChEBI" id="CHEBI:24875"/>
    </cofactor>
    <text evidence="2">Binds 1 Fe cation per subunit.</text>
</comment>
<sequence length="234" mass="25729">MIAIYPASSRFSGDLGWLQFNFSFSFADYHDPDNVSFGPLRVLNEDYIQPSRGFGIHPHRDMEIVTVVMKGELKHEDNTGGSGLIRPGEVQRMTAGSGILHSEVNASETEVANLLQMWFLPASKGLTPSYEQKAYDMQAMKNALLPIVSNTIQGESMVSIHQDLTIYLSEPEAGATVTYEGDAARKLFLFVMAGEVTLNGEHTLGRSDSARMTDVARLSVHSAEGARFMLIDLP</sequence>
<dbReference type="InterPro" id="IPR011051">
    <property type="entry name" value="RmlC_Cupin_sf"/>
</dbReference>
<dbReference type="AlphaFoldDB" id="A0A6C0G2Z9"/>
<evidence type="ECO:0000256" key="2">
    <source>
        <dbReference type="PIRSR" id="PIRSR006232-1"/>
    </source>
</evidence>
<comment type="similarity">
    <text evidence="1 3">Belongs to the pirin family.</text>
</comment>
<feature type="binding site" evidence="2">
    <location>
        <position position="59"/>
    </location>
    <ligand>
        <name>Fe cation</name>
        <dbReference type="ChEBI" id="CHEBI:24875"/>
    </ligand>
</feature>
<feature type="binding site" evidence="2">
    <location>
        <position position="103"/>
    </location>
    <ligand>
        <name>Fe cation</name>
        <dbReference type="ChEBI" id="CHEBI:24875"/>
    </ligand>
</feature>
<dbReference type="Proteomes" id="UP000476064">
    <property type="component" value="Chromosome"/>
</dbReference>
<dbReference type="CDD" id="cd02910">
    <property type="entry name" value="cupin_Yhhw_N"/>
    <property type="match status" value="1"/>
</dbReference>
<feature type="domain" description="Pirin N-terminal" evidence="4">
    <location>
        <begin position="13"/>
        <end position="118"/>
    </location>
</feature>
<dbReference type="KEGG" id="plyc:GXP70_03320"/>
<dbReference type="Pfam" id="PF17954">
    <property type="entry name" value="Pirin_C_2"/>
    <property type="match status" value="1"/>
</dbReference>
<evidence type="ECO:0000256" key="1">
    <source>
        <dbReference type="ARBA" id="ARBA00008416"/>
    </source>
</evidence>
<evidence type="ECO:0000256" key="3">
    <source>
        <dbReference type="RuleBase" id="RU003457"/>
    </source>
</evidence>
<evidence type="ECO:0000313" key="6">
    <source>
        <dbReference type="EMBL" id="QHT59085.1"/>
    </source>
</evidence>
<evidence type="ECO:0000313" key="7">
    <source>
        <dbReference type="Proteomes" id="UP000476064"/>
    </source>
</evidence>
<dbReference type="InterPro" id="IPR041602">
    <property type="entry name" value="Quercetinase_C"/>
</dbReference>
<gene>
    <name evidence="6" type="ORF">GXP70_03320</name>
</gene>
<organism evidence="6 7">
    <name type="scientific">Paenibacillus lycopersici</name>
    <dbReference type="NCBI Taxonomy" id="2704462"/>
    <lineage>
        <taxon>Bacteria</taxon>
        <taxon>Bacillati</taxon>
        <taxon>Bacillota</taxon>
        <taxon>Bacilli</taxon>
        <taxon>Bacillales</taxon>
        <taxon>Paenibacillaceae</taxon>
        <taxon>Paenibacillus</taxon>
    </lineage>
</organism>
<dbReference type="Gene3D" id="2.60.120.10">
    <property type="entry name" value="Jelly Rolls"/>
    <property type="match status" value="2"/>
</dbReference>
<dbReference type="GO" id="GO:0046872">
    <property type="term" value="F:metal ion binding"/>
    <property type="evidence" value="ECO:0007669"/>
    <property type="project" value="UniProtKB-KW"/>
</dbReference>
<reference evidence="6 7" key="1">
    <citation type="submission" date="2020-01" db="EMBL/GenBank/DDBJ databases">
        <title>Paenibacillus sp. nov., isolated from tomato rhizosphere.</title>
        <authorList>
            <person name="Weon H.-Y."/>
            <person name="Lee S.A."/>
        </authorList>
    </citation>
    <scope>NUCLEOTIDE SEQUENCE [LARGE SCALE GENOMIC DNA]</scope>
    <source>
        <strain evidence="6 7">12200R-189</strain>
    </source>
</reference>
<proteinExistence type="inferred from homology"/>
<feature type="domain" description="Quercetin 2,3-dioxygenase C-terminal cupin" evidence="5">
    <location>
        <begin position="148"/>
        <end position="233"/>
    </location>
</feature>
<dbReference type="PANTHER" id="PTHR43212:SF3">
    <property type="entry name" value="QUERCETIN 2,3-DIOXYGENASE"/>
    <property type="match status" value="1"/>
</dbReference>
<keyword evidence="2" id="KW-0408">Iron</keyword>
<keyword evidence="2" id="KW-0479">Metal-binding</keyword>
<dbReference type="RefSeq" id="WP_162355153.1">
    <property type="nucleotide sequence ID" value="NZ_CP048209.1"/>
</dbReference>
<dbReference type="SUPFAM" id="SSF51182">
    <property type="entry name" value="RmlC-like cupins"/>
    <property type="match status" value="1"/>
</dbReference>
<dbReference type="InterPro" id="IPR012093">
    <property type="entry name" value="Pirin"/>
</dbReference>
<evidence type="ECO:0000259" key="5">
    <source>
        <dbReference type="Pfam" id="PF17954"/>
    </source>
</evidence>
<evidence type="ECO:0000259" key="4">
    <source>
        <dbReference type="Pfam" id="PF02678"/>
    </source>
</evidence>
<dbReference type="PIRSF" id="PIRSF006232">
    <property type="entry name" value="Pirin"/>
    <property type="match status" value="1"/>
</dbReference>
<name>A0A6C0G2Z9_9BACL</name>
<dbReference type="Pfam" id="PF02678">
    <property type="entry name" value="Pirin"/>
    <property type="match status" value="1"/>
</dbReference>
<accession>A0A6C0G2Z9</accession>
<keyword evidence="7" id="KW-1185">Reference proteome</keyword>
<dbReference type="PANTHER" id="PTHR43212">
    <property type="entry name" value="QUERCETIN 2,3-DIOXYGENASE"/>
    <property type="match status" value="1"/>
</dbReference>
<dbReference type="InterPro" id="IPR014710">
    <property type="entry name" value="RmlC-like_jellyroll"/>
</dbReference>
<feature type="binding site" evidence="2">
    <location>
        <position position="101"/>
    </location>
    <ligand>
        <name>Fe cation</name>
        <dbReference type="ChEBI" id="CHEBI:24875"/>
    </ligand>
</feature>
<dbReference type="EMBL" id="CP048209">
    <property type="protein sequence ID" value="QHT59085.1"/>
    <property type="molecule type" value="Genomic_DNA"/>
</dbReference>
<dbReference type="InterPro" id="IPR003829">
    <property type="entry name" value="Pirin_N_dom"/>
</dbReference>